<dbReference type="RefSeq" id="WP_229671369.1">
    <property type="nucleotide sequence ID" value="NZ_BMLC01000003.1"/>
</dbReference>
<evidence type="ECO:0000256" key="6">
    <source>
        <dbReference type="SAM" id="SignalP"/>
    </source>
</evidence>
<keyword evidence="5" id="KW-0812">Transmembrane</keyword>
<dbReference type="InterPro" id="IPR014756">
    <property type="entry name" value="Ig_E-set"/>
</dbReference>
<keyword evidence="5" id="KW-0472">Membrane</keyword>
<dbReference type="AlphaFoldDB" id="A0A2C8ZWJ4"/>
<dbReference type="GO" id="GO:0005886">
    <property type="term" value="C:plasma membrane"/>
    <property type="evidence" value="ECO:0007669"/>
    <property type="project" value="TreeGrafter"/>
</dbReference>
<organism evidence="8 9">
    <name type="scientific">Salinibacterium xinjiangense</name>
    <dbReference type="NCBI Taxonomy" id="386302"/>
    <lineage>
        <taxon>Bacteria</taxon>
        <taxon>Bacillati</taxon>
        <taxon>Actinomycetota</taxon>
        <taxon>Actinomycetes</taxon>
        <taxon>Micrococcales</taxon>
        <taxon>Microbacteriaceae</taxon>
        <taxon>Salinibacterium</taxon>
    </lineage>
</organism>
<feature type="signal peptide" evidence="6">
    <location>
        <begin position="1"/>
        <end position="39"/>
    </location>
</feature>
<name>A0A2C8ZWJ4_9MICO</name>
<evidence type="ECO:0000313" key="9">
    <source>
        <dbReference type="Proteomes" id="UP000219440"/>
    </source>
</evidence>
<evidence type="ECO:0000256" key="3">
    <source>
        <dbReference type="ARBA" id="ARBA00022729"/>
    </source>
</evidence>
<feature type="domain" description="CopC" evidence="7">
    <location>
        <begin position="40"/>
        <end position="136"/>
    </location>
</feature>
<dbReference type="Gene3D" id="2.60.40.1220">
    <property type="match status" value="1"/>
</dbReference>
<dbReference type="Proteomes" id="UP000219440">
    <property type="component" value="Unassembled WGS sequence"/>
</dbReference>
<evidence type="ECO:0000256" key="4">
    <source>
        <dbReference type="ARBA" id="ARBA00023008"/>
    </source>
</evidence>
<dbReference type="GO" id="GO:0042597">
    <property type="term" value="C:periplasmic space"/>
    <property type="evidence" value="ECO:0007669"/>
    <property type="project" value="InterPro"/>
</dbReference>
<evidence type="ECO:0000259" key="7">
    <source>
        <dbReference type="Pfam" id="PF04234"/>
    </source>
</evidence>
<evidence type="ECO:0000256" key="2">
    <source>
        <dbReference type="ARBA" id="ARBA00022723"/>
    </source>
</evidence>
<dbReference type="InterPro" id="IPR032694">
    <property type="entry name" value="CopC/D"/>
</dbReference>
<keyword evidence="5" id="KW-1133">Transmembrane helix</keyword>
<gene>
    <name evidence="8" type="ORF">SAMN06296378_2215</name>
</gene>
<dbReference type="Pfam" id="PF04234">
    <property type="entry name" value="CopC"/>
    <property type="match status" value="1"/>
</dbReference>
<evidence type="ECO:0000313" key="8">
    <source>
        <dbReference type="EMBL" id="SOE70390.1"/>
    </source>
</evidence>
<keyword evidence="9" id="KW-1185">Reference proteome</keyword>
<keyword evidence="3 6" id="KW-0732">Signal</keyword>
<reference evidence="8 9" key="1">
    <citation type="submission" date="2017-09" db="EMBL/GenBank/DDBJ databases">
        <authorList>
            <person name="Ehlers B."/>
            <person name="Leendertz F.H."/>
        </authorList>
    </citation>
    <scope>NUCLEOTIDE SEQUENCE [LARGE SCALE GENOMIC DNA]</scope>
    <source>
        <strain evidence="8 9">CGMCC 1.05381</strain>
    </source>
</reference>
<dbReference type="GO" id="GO:0046688">
    <property type="term" value="P:response to copper ion"/>
    <property type="evidence" value="ECO:0007669"/>
    <property type="project" value="InterPro"/>
</dbReference>
<dbReference type="GO" id="GO:0030313">
    <property type="term" value="C:cell envelope"/>
    <property type="evidence" value="ECO:0007669"/>
    <property type="project" value="UniProtKB-SubCell"/>
</dbReference>
<comment type="subcellular location">
    <subcellularLocation>
        <location evidence="1">Cell envelope</location>
    </subcellularLocation>
</comment>
<keyword evidence="4" id="KW-0186">Copper</keyword>
<feature type="transmembrane region" description="Helical" evidence="5">
    <location>
        <begin position="181"/>
        <end position="202"/>
    </location>
</feature>
<dbReference type="PANTHER" id="PTHR34820">
    <property type="entry name" value="INNER MEMBRANE PROTEIN YEBZ"/>
    <property type="match status" value="1"/>
</dbReference>
<dbReference type="InterPro" id="IPR007348">
    <property type="entry name" value="CopC_dom"/>
</dbReference>
<dbReference type="InterPro" id="IPR014755">
    <property type="entry name" value="Cu-Rt/internalin_Ig-like"/>
</dbReference>
<sequence length="208" mass="20858">MSSRALIASRARMSSGIRAAGALAVAAALVLAVATPASAHDYLVSSNPEENSTITEVPESFSVTTDEALLDLSKDGSGFAIEVTDADGLFYGDGCVSIVDSTVSVGSSLGDAGDYRMLWQLVSADGHTVSGEVDFAWAPSTDAVTSPGSATAPDCGGQAVAAPPESSTAPVVRGDANLGDVLWIGGAIAVVLVAGAVALFVATRRRKA</sequence>
<dbReference type="GO" id="GO:0006825">
    <property type="term" value="P:copper ion transport"/>
    <property type="evidence" value="ECO:0007669"/>
    <property type="project" value="InterPro"/>
</dbReference>
<dbReference type="PANTHER" id="PTHR34820:SF4">
    <property type="entry name" value="INNER MEMBRANE PROTEIN YEBZ"/>
    <property type="match status" value="1"/>
</dbReference>
<feature type="chain" id="PRO_5012226005" description="CopC domain-containing protein" evidence="6">
    <location>
        <begin position="40"/>
        <end position="208"/>
    </location>
</feature>
<dbReference type="SUPFAM" id="SSF81296">
    <property type="entry name" value="E set domains"/>
    <property type="match status" value="1"/>
</dbReference>
<dbReference type="GO" id="GO:0005507">
    <property type="term" value="F:copper ion binding"/>
    <property type="evidence" value="ECO:0007669"/>
    <property type="project" value="InterPro"/>
</dbReference>
<accession>A0A2C8ZWJ4</accession>
<evidence type="ECO:0000256" key="1">
    <source>
        <dbReference type="ARBA" id="ARBA00004196"/>
    </source>
</evidence>
<proteinExistence type="predicted"/>
<keyword evidence="2" id="KW-0479">Metal-binding</keyword>
<evidence type="ECO:0000256" key="5">
    <source>
        <dbReference type="SAM" id="Phobius"/>
    </source>
</evidence>
<dbReference type="EMBL" id="OCST01000004">
    <property type="protein sequence ID" value="SOE70390.1"/>
    <property type="molecule type" value="Genomic_DNA"/>
</dbReference>
<protein>
    <recommendedName>
        <fullName evidence="7">CopC domain-containing protein</fullName>
    </recommendedName>
</protein>